<dbReference type="EMBL" id="CP034204">
    <property type="protein sequence ID" value="QBZ54874.1"/>
    <property type="molecule type" value="Genomic_DNA"/>
</dbReference>
<feature type="region of interest" description="Disordered" evidence="16">
    <location>
        <begin position="319"/>
        <end position="349"/>
    </location>
</feature>
<dbReference type="EC" id="1.14.99.56" evidence="15"/>
<dbReference type="PANTHER" id="PTHR33353:SF34">
    <property type="entry name" value="ENDO-BETA-1,4-GLUCANASE D"/>
    <property type="match status" value="1"/>
</dbReference>
<organism evidence="18 19">
    <name type="scientific">Pyricularia oryzae</name>
    <name type="common">Rice blast fungus</name>
    <name type="synonym">Magnaporthe oryzae</name>
    <dbReference type="NCBI Taxonomy" id="318829"/>
    <lineage>
        <taxon>Eukaryota</taxon>
        <taxon>Fungi</taxon>
        <taxon>Dikarya</taxon>
        <taxon>Ascomycota</taxon>
        <taxon>Pezizomycotina</taxon>
        <taxon>Sordariomycetes</taxon>
        <taxon>Sordariomycetidae</taxon>
        <taxon>Magnaporthales</taxon>
        <taxon>Pyriculariaceae</taxon>
        <taxon>Pyricularia</taxon>
    </lineage>
</organism>
<dbReference type="PANTHER" id="PTHR33353">
    <property type="entry name" value="PUTATIVE (AFU_ORTHOLOGUE AFUA_1G12560)-RELATED"/>
    <property type="match status" value="1"/>
</dbReference>
<dbReference type="Gene3D" id="2.70.50.70">
    <property type="match status" value="1"/>
</dbReference>
<keyword evidence="12" id="KW-0624">Polysaccharide degradation</keyword>
<dbReference type="Pfam" id="PF03443">
    <property type="entry name" value="AA9"/>
    <property type="match status" value="1"/>
</dbReference>
<evidence type="ECO:0000256" key="5">
    <source>
        <dbReference type="ARBA" id="ARBA00022729"/>
    </source>
</evidence>
<dbReference type="GO" id="GO:0004497">
    <property type="term" value="F:monooxygenase activity"/>
    <property type="evidence" value="ECO:0007669"/>
    <property type="project" value="UniProtKB-KW"/>
</dbReference>
<evidence type="ECO:0000256" key="14">
    <source>
        <dbReference type="ARBA" id="ARBA00045077"/>
    </source>
</evidence>
<evidence type="ECO:0000256" key="4">
    <source>
        <dbReference type="ARBA" id="ARBA00022723"/>
    </source>
</evidence>
<proteinExistence type="inferred from homology"/>
<keyword evidence="5" id="KW-0732">Signal</keyword>
<evidence type="ECO:0000256" key="12">
    <source>
        <dbReference type="ARBA" id="ARBA00023326"/>
    </source>
</evidence>
<comment type="subcellular location">
    <subcellularLocation>
        <location evidence="2">Secreted</location>
    </subcellularLocation>
</comment>
<evidence type="ECO:0000256" key="3">
    <source>
        <dbReference type="ARBA" id="ARBA00022525"/>
    </source>
</evidence>
<evidence type="ECO:0000256" key="6">
    <source>
        <dbReference type="ARBA" id="ARBA00023001"/>
    </source>
</evidence>
<evidence type="ECO:0000256" key="15">
    <source>
        <dbReference type="ARBA" id="ARBA00047174"/>
    </source>
</evidence>
<keyword evidence="6" id="KW-0136">Cellulose degradation</keyword>
<evidence type="ECO:0000256" key="16">
    <source>
        <dbReference type="SAM" id="MobiDB-lite"/>
    </source>
</evidence>
<dbReference type="InterPro" id="IPR049892">
    <property type="entry name" value="AA9"/>
</dbReference>
<keyword evidence="9" id="KW-0503">Monooxygenase</keyword>
<evidence type="ECO:0000256" key="7">
    <source>
        <dbReference type="ARBA" id="ARBA00023002"/>
    </source>
</evidence>
<feature type="domain" description="Auxiliary Activity family 9 catalytic" evidence="17">
    <location>
        <begin position="80"/>
        <end position="294"/>
    </location>
</feature>
<dbReference type="GO" id="GO:0005576">
    <property type="term" value="C:extracellular region"/>
    <property type="evidence" value="ECO:0007669"/>
    <property type="project" value="UniProtKB-SubCell"/>
</dbReference>
<keyword evidence="8" id="KW-0186">Copper</keyword>
<gene>
    <name evidence="18" type="ORF">PoMZ_10584</name>
</gene>
<feature type="compositionally biased region" description="Gly residues" evidence="16">
    <location>
        <begin position="319"/>
        <end position="332"/>
    </location>
</feature>
<keyword evidence="3" id="KW-0964">Secreted</keyword>
<comment type="similarity">
    <text evidence="13">Belongs to the polysaccharide monooxygenase AA9 family.</text>
</comment>
<reference evidence="18 19" key="1">
    <citation type="journal article" date="2019" name="Mol. Biol. Evol.">
        <title>Blast fungal genomes show frequent chromosomal changes, gene gains and losses, and effector gene turnover.</title>
        <authorList>
            <person name="Gomez Luciano L.B."/>
            <person name="Jason Tsai I."/>
            <person name="Chuma I."/>
            <person name="Tosa Y."/>
            <person name="Chen Y.H."/>
            <person name="Li J.Y."/>
            <person name="Li M.Y."/>
            <person name="Jade Lu M.Y."/>
            <person name="Nakayashiki H."/>
            <person name="Li W.H."/>
        </authorList>
    </citation>
    <scope>NUCLEOTIDE SEQUENCE [LARGE SCALE GENOMIC DNA]</scope>
    <source>
        <strain evidence="18">MZ5-1-6</strain>
    </source>
</reference>
<protein>
    <recommendedName>
        <fullName evidence="15">lytic cellulose monooxygenase (C4-dehydrogenating)</fullName>
        <ecNumber evidence="15">1.14.99.56</ecNumber>
    </recommendedName>
</protein>
<name>A0A4P7N4J4_PYROR</name>
<dbReference type="AlphaFoldDB" id="A0A4P7N4J4"/>
<dbReference type="CDD" id="cd21175">
    <property type="entry name" value="LPMO_AA9"/>
    <property type="match status" value="1"/>
</dbReference>
<evidence type="ECO:0000313" key="19">
    <source>
        <dbReference type="Proteomes" id="UP000294847"/>
    </source>
</evidence>
<keyword evidence="11" id="KW-0119">Carbohydrate metabolism</keyword>
<keyword evidence="7" id="KW-0560">Oxidoreductase</keyword>
<evidence type="ECO:0000256" key="11">
    <source>
        <dbReference type="ARBA" id="ARBA00023277"/>
    </source>
</evidence>
<evidence type="ECO:0000313" key="18">
    <source>
        <dbReference type="EMBL" id="QBZ54874.1"/>
    </source>
</evidence>
<accession>A0A4P7N4J4</accession>
<comment type="cofactor">
    <cofactor evidence="1">
        <name>Cu(2+)</name>
        <dbReference type="ChEBI" id="CHEBI:29036"/>
    </cofactor>
</comment>
<evidence type="ECO:0000256" key="13">
    <source>
        <dbReference type="ARBA" id="ARBA00044502"/>
    </source>
</evidence>
<evidence type="ECO:0000256" key="8">
    <source>
        <dbReference type="ARBA" id="ARBA00023008"/>
    </source>
</evidence>
<dbReference type="GO" id="GO:0030245">
    <property type="term" value="P:cellulose catabolic process"/>
    <property type="evidence" value="ECO:0007669"/>
    <property type="project" value="UniProtKB-KW"/>
</dbReference>
<evidence type="ECO:0000256" key="1">
    <source>
        <dbReference type="ARBA" id="ARBA00001973"/>
    </source>
</evidence>
<evidence type="ECO:0000256" key="9">
    <source>
        <dbReference type="ARBA" id="ARBA00023033"/>
    </source>
</evidence>
<dbReference type="InterPro" id="IPR005103">
    <property type="entry name" value="AA9_LPMO"/>
</dbReference>
<dbReference type="GO" id="GO:0046872">
    <property type="term" value="F:metal ion binding"/>
    <property type="evidence" value="ECO:0007669"/>
    <property type="project" value="UniProtKB-KW"/>
</dbReference>
<evidence type="ECO:0000256" key="2">
    <source>
        <dbReference type="ARBA" id="ARBA00004613"/>
    </source>
</evidence>
<comment type="catalytic activity">
    <reaction evidence="14">
        <text>[(1-&gt;4)-beta-D-glucosyl]n+m + reduced acceptor + O2 = 4-dehydro-beta-D-glucosyl-[(1-&gt;4)-beta-D-glucosyl]n-1 + [(1-&gt;4)-beta-D-glucosyl]m + acceptor + H2O.</text>
        <dbReference type="EC" id="1.14.99.56"/>
    </reaction>
</comment>
<keyword evidence="4" id="KW-0479">Metal-binding</keyword>
<sequence length="380" mass="39294">MELKSMWELQSIADGAKAKNDNGDRVDWPGGRAIVPTVEFIFFLTKKEKFQTTNISAKMPSFTTKTILTALAGAASVSAHGHITKVTAGGKEFPGFSPFNGINAQTLTSQTVGWGTLQSDNGFVPVSSLGNADIACHKSSKAAPASVPIAAGETMTIQWDTWPDSHKGPVINYLADCGAAGCDKVDAASLNFFKISEAGLENGVWAADQLIKDGNKATVTIPRNLAASNYVLRHEIIALHEGNREGGAQMYPQCVNIKVTGGGSDKPAGVKATALYKAADPGILFNLYNNPTSYPIPGPKIAVAGGGAAGGATGGGNSTGGGNNNTGGGNNNTGGNNNNNGGNGNNNDACRLAKREARHRRREAARLAAALAEALAVDEE</sequence>
<evidence type="ECO:0000256" key="10">
    <source>
        <dbReference type="ARBA" id="ARBA00023157"/>
    </source>
</evidence>
<dbReference type="Proteomes" id="UP000294847">
    <property type="component" value="Chromosome 1"/>
</dbReference>
<evidence type="ECO:0000259" key="17">
    <source>
        <dbReference type="Pfam" id="PF03443"/>
    </source>
</evidence>
<keyword evidence="10" id="KW-1015">Disulfide bond</keyword>